<organism evidence="2 3">
    <name type="scientific">Pycnoporus cinnabarinus</name>
    <name type="common">Cinnabar-red polypore</name>
    <name type="synonym">Trametes cinnabarina</name>
    <dbReference type="NCBI Taxonomy" id="5643"/>
    <lineage>
        <taxon>Eukaryota</taxon>
        <taxon>Fungi</taxon>
        <taxon>Dikarya</taxon>
        <taxon>Basidiomycota</taxon>
        <taxon>Agaricomycotina</taxon>
        <taxon>Agaricomycetes</taxon>
        <taxon>Polyporales</taxon>
        <taxon>Polyporaceae</taxon>
        <taxon>Trametes</taxon>
    </lineage>
</organism>
<feature type="compositionally biased region" description="Polar residues" evidence="1">
    <location>
        <begin position="1"/>
        <end position="16"/>
    </location>
</feature>
<dbReference type="AlphaFoldDB" id="A0A060SYT9"/>
<feature type="compositionally biased region" description="Polar residues" evidence="1">
    <location>
        <begin position="75"/>
        <end position="86"/>
    </location>
</feature>
<protein>
    <submittedName>
        <fullName evidence="2">Uncharacterized protein</fullName>
    </submittedName>
</protein>
<dbReference type="OrthoDB" id="2803716at2759"/>
<keyword evidence="3" id="KW-1185">Reference proteome</keyword>
<comment type="caution">
    <text evidence="2">The sequence shown here is derived from an EMBL/GenBank/DDBJ whole genome shotgun (WGS) entry which is preliminary data.</text>
</comment>
<proteinExistence type="predicted"/>
<feature type="compositionally biased region" description="Low complexity" evidence="1">
    <location>
        <begin position="48"/>
        <end position="69"/>
    </location>
</feature>
<reference evidence="2" key="1">
    <citation type="submission" date="2014-01" db="EMBL/GenBank/DDBJ databases">
        <title>The genome of the white-rot fungus Pycnoporus cinnabarinus: a basidiomycete model with a versatile arsenal for lignocellulosic biomass breakdown.</title>
        <authorList>
            <person name="Levasseur A."/>
            <person name="Lomascolo A."/>
            <person name="Ruiz-Duenas F.J."/>
            <person name="Uzan E."/>
            <person name="Piumi F."/>
            <person name="Kues U."/>
            <person name="Ram A.F.J."/>
            <person name="Murat C."/>
            <person name="Haon M."/>
            <person name="Benoit I."/>
            <person name="Arfi Y."/>
            <person name="Chevret D."/>
            <person name="Drula E."/>
            <person name="Kwon M.J."/>
            <person name="Gouret P."/>
            <person name="Lesage-Meessen L."/>
            <person name="Lombard V."/>
            <person name="Mariette J."/>
            <person name="Noirot C."/>
            <person name="Park J."/>
            <person name="Patyshakuliyeva A."/>
            <person name="Wieneger R.A.B."/>
            <person name="Wosten H.A.B."/>
            <person name="Martin F."/>
            <person name="Coutinho P.M."/>
            <person name="de Vries R."/>
            <person name="Martinez A.T."/>
            <person name="Klopp C."/>
            <person name="Pontarotti P."/>
            <person name="Henrissat B."/>
            <person name="Record E."/>
        </authorList>
    </citation>
    <scope>NUCLEOTIDE SEQUENCE [LARGE SCALE GENOMIC DNA]</scope>
    <source>
        <strain evidence="2">BRFM137</strain>
    </source>
</reference>
<sequence>MTLAGTTSNFAMTSACVQEPRRNGASPNEEHARDRDAARRDDDGVSYASLRSRPAAESPAPNNSAGSAHAPRDPSVQSSRTASTRISPGPSPHAGRNARGKTFWSPELYTCKIRDTKSATEWYESYGTGPRKAPPAPIRKLVRNPELAGFRGSGGPHVLSGRLHIHRHGERLQAWMWTGMSKRLPRSEEATGAEGTNGWVRAFEGMEHPRLKGYVLHFIENGEPRWVRETSAKQYAAGRRRRTSFEEDVEMSAT</sequence>
<evidence type="ECO:0000313" key="2">
    <source>
        <dbReference type="EMBL" id="CDO77409.1"/>
    </source>
</evidence>
<accession>A0A060SYT9</accession>
<dbReference type="Proteomes" id="UP000029665">
    <property type="component" value="Unassembled WGS sequence"/>
</dbReference>
<feature type="compositionally biased region" description="Basic and acidic residues" evidence="1">
    <location>
        <begin position="28"/>
        <end position="43"/>
    </location>
</feature>
<dbReference type="EMBL" id="CCBP010000453">
    <property type="protein sequence ID" value="CDO77409.1"/>
    <property type="molecule type" value="Genomic_DNA"/>
</dbReference>
<evidence type="ECO:0000256" key="1">
    <source>
        <dbReference type="SAM" id="MobiDB-lite"/>
    </source>
</evidence>
<dbReference type="HOGENOM" id="CLU_1094756_0_0_1"/>
<evidence type="ECO:0000313" key="3">
    <source>
        <dbReference type="Proteomes" id="UP000029665"/>
    </source>
</evidence>
<name>A0A060SYT9_PYCCI</name>
<feature type="region of interest" description="Disordered" evidence="1">
    <location>
        <begin position="1"/>
        <end position="101"/>
    </location>
</feature>
<gene>
    <name evidence="2" type="ORF">BN946_scf184857.g16</name>
</gene>